<name>A8SC25_9FIRM</name>
<dbReference type="Pfam" id="PF03466">
    <property type="entry name" value="LysR_substrate"/>
    <property type="match status" value="1"/>
</dbReference>
<dbReference type="InterPro" id="IPR036390">
    <property type="entry name" value="WH_DNA-bd_sf"/>
</dbReference>
<evidence type="ECO:0000256" key="2">
    <source>
        <dbReference type="ARBA" id="ARBA00023015"/>
    </source>
</evidence>
<dbReference type="PRINTS" id="PR00039">
    <property type="entry name" value="HTHLYSR"/>
</dbReference>
<accession>A8SC25</accession>
<evidence type="ECO:0000313" key="6">
    <source>
        <dbReference type="EMBL" id="EDP21506.1"/>
    </source>
</evidence>
<dbReference type="EMBL" id="ABED02000026">
    <property type="protein sequence ID" value="EDP21506.1"/>
    <property type="molecule type" value="Genomic_DNA"/>
</dbReference>
<dbReference type="PANTHER" id="PTHR30126:SF39">
    <property type="entry name" value="HTH-TYPE TRANSCRIPTIONAL REGULATOR CYSL"/>
    <property type="match status" value="1"/>
</dbReference>
<dbReference type="InterPro" id="IPR005119">
    <property type="entry name" value="LysR_subst-bd"/>
</dbReference>
<comment type="similarity">
    <text evidence="1">Belongs to the LysR transcriptional regulatory family.</text>
</comment>
<evidence type="ECO:0000256" key="4">
    <source>
        <dbReference type="ARBA" id="ARBA00023163"/>
    </source>
</evidence>
<dbReference type="PROSITE" id="PS50931">
    <property type="entry name" value="HTH_LYSR"/>
    <property type="match status" value="1"/>
</dbReference>
<feature type="domain" description="HTH lysR-type" evidence="5">
    <location>
        <begin position="54"/>
        <end position="111"/>
    </location>
</feature>
<evidence type="ECO:0000256" key="3">
    <source>
        <dbReference type="ARBA" id="ARBA00023125"/>
    </source>
</evidence>
<sequence>MVQPLLCVFPYYIAPGGFGARGSGLRGFILPRLTAARRNCYNTVTTANHAEELMNITELRYLVAIMKWGSVSAAAKQLYAAQPNVSKALKNLEEEYGLRIFERSSTGMIPTEQGKRFIRQAQRVLQQVDELKQEAHQQRSCAELRVVLTHATYASYAAVDFLQQAARSEQLRVHIRESGAIEALDFVLRQGYHIALLRYAAEDEDYYLRYCQRHGLRQEPIMEFSYLLLTSQDSPLARRQVRELDELNDYIEVLHGDTHLPGEESTVSRWQVNPNRRIHVYERCSQFSILQNLPTAYMWSSPMPQRALEQYHLALHNCPAQKQQMRDVLVYPEREPLQPEEQLFVQLLHKQADATIKDSGWKKI</sequence>
<comment type="caution">
    <text evidence="6">The sequence shown here is derived from an EMBL/GenBank/DDBJ whole genome shotgun (WGS) entry which is preliminary data.</text>
</comment>
<dbReference type="Pfam" id="PF00126">
    <property type="entry name" value="HTH_1"/>
    <property type="match status" value="1"/>
</dbReference>
<dbReference type="InterPro" id="IPR036388">
    <property type="entry name" value="WH-like_DNA-bd_sf"/>
</dbReference>
<dbReference type="Gene3D" id="3.40.190.290">
    <property type="match status" value="1"/>
</dbReference>
<evidence type="ECO:0000259" key="5">
    <source>
        <dbReference type="PROSITE" id="PS50931"/>
    </source>
</evidence>
<protein>
    <submittedName>
        <fullName evidence="6">Transcriptional regulator, LysR family</fullName>
    </submittedName>
</protein>
<dbReference type="AlphaFoldDB" id="A8SC25"/>
<organism evidence="6 7">
    <name type="scientific">Faecalibacterium prausnitzii M21/2</name>
    <dbReference type="NCBI Taxonomy" id="411485"/>
    <lineage>
        <taxon>Bacteria</taxon>
        <taxon>Bacillati</taxon>
        <taxon>Bacillota</taxon>
        <taxon>Clostridia</taxon>
        <taxon>Eubacteriales</taxon>
        <taxon>Oscillospiraceae</taxon>
        <taxon>Faecalibacterium</taxon>
    </lineage>
</organism>
<dbReference type="InterPro" id="IPR000847">
    <property type="entry name" value="LysR_HTH_N"/>
</dbReference>
<keyword evidence="3" id="KW-0238">DNA-binding</keyword>
<reference evidence="6 7" key="1">
    <citation type="submission" date="2007-09" db="EMBL/GenBank/DDBJ databases">
        <title>Draft genome sequence of Faecalibacterium prausnitzii M21/2.</title>
        <authorList>
            <person name="Sudarsanam P."/>
            <person name="Ley R."/>
            <person name="Guruge J."/>
            <person name="Turnbaugh P.J."/>
            <person name="Mahowald M."/>
            <person name="Liep D."/>
            <person name="Gordon J."/>
        </authorList>
    </citation>
    <scope>NUCLEOTIDE SEQUENCE [LARGE SCALE GENOMIC DNA]</scope>
    <source>
        <strain evidence="6 7">M21/2</strain>
    </source>
</reference>
<dbReference type="Proteomes" id="UP000005945">
    <property type="component" value="Unassembled WGS sequence"/>
</dbReference>
<gene>
    <name evidence="6" type="ORF">FAEPRAM212_01831</name>
</gene>
<dbReference type="SUPFAM" id="SSF46785">
    <property type="entry name" value="Winged helix' DNA-binding domain"/>
    <property type="match status" value="1"/>
</dbReference>
<evidence type="ECO:0000256" key="1">
    <source>
        <dbReference type="ARBA" id="ARBA00009437"/>
    </source>
</evidence>
<dbReference type="SUPFAM" id="SSF53850">
    <property type="entry name" value="Periplasmic binding protein-like II"/>
    <property type="match status" value="1"/>
</dbReference>
<evidence type="ECO:0000313" key="7">
    <source>
        <dbReference type="Proteomes" id="UP000005945"/>
    </source>
</evidence>
<dbReference type="HOGENOM" id="CLU_039613_32_1_9"/>
<dbReference type="Gene3D" id="1.10.10.10">
    <property type="entry name" value="Winged helix-like DNA-binding domain superfamily/Winged helix DNA-binding domain"/>
    <property type="match status" value="1"/>
</dbReference>
<reference evidence="6 7" key="2">
    <citation type="submission" date="2007-09" db="EMBL/GenBank/DDBJ databases">
        <authorList>
            <person name="Fulton L."/>
            <person name="Clifton S."/>
            <person name="Fulton B."/>
            <person name="Xu J."/>
            <person name="Minx P."/>
            <person name="Pepin K.H."/>
            <person name="Johnson M."/>
            <person name="Thiruvilangam P."/>
            <person name="Bhonagiri V."/>
            <person name="Nash W.E."/>
            <person name="Mardis E.R."/>
            <person name="Wilson R.K."/>
        </authorList>
    </citation>
    <scope>NUCLEOTIDE SEQUENCE [LARGE SCALE GENOMIC DNA]</scope>
    <source>
        <strain evidence="6 7">M21/2</strain>
    </source>
</reference>
<dbReference type="PANTHER" id="PTHR30126">
    <property type="entry name" value="HTH-TYPE TRANSCRIPTIONAL REGULATOR"/>
    <property type="match status" value="1"/>
</dbReference>
<keyword evidence="4" id="KW-0804">Transcription</keyword>
<proteinExistence type="inferred from homology"/>
<dbReference type="GO" id="GO:0000976">
    <property type="term" value="F:transcription cis-regulatory region binding"/>
    <property type="evidence" value="ECO:0007669"/>
    <property type="project" value="TreeGrafter"/>
</dbReference>
<dbReference type="GO" id="GO:0003700">
    <property type="term" value="F:DNA-binding transcription factor activity"/>
    <property type="evidence" value="ECO:0007669"/>
    <property type="project" value="InterPro"/>
</dbReference>
<dbReference type="FunFam" id="1.10.10.10:FF:000001">
    <property type="entry name" value="LysR family transcriptional regulator"/>
    <property type="match status" value="1"/>
</dbReference>
<keyword evidence="2" id="KW-0805">Transcription regulation</keyword>